<organism evidence="1 2">
    <name type="scientific">Coprobacillus cateniformis</name>
    <dbReference type="NCBI Taxonomy" id="100884"/>
    <lineage>
        <taxon>Bacteria</taxon>
        <taxon>Bacillati</taxon>
        <taxon>Bacillota</taxon>
        <taxon>Erysipelotrichia</taxon>
        <taxon>Erysipelotrichales</taxon>
        <taxon>Coprobacillaceae</taxon>
        <taxon>Coprobacillus</taxon>
    </lineage>
</organism>
<sequence>MCTKGTVFLFAEYNTKTYINLQKLYDNYRNERLEFYKRKYKSCPHIGHNHYKHYRTPYTTHSLKNIVSKEERREYKENYPNTKLSLKNGRIKNLPTSWDDISRQYSRSWKDCTKKKHRYE</sequence>
<reference evidence="1 2" key="1">
    <citation type="submission" date="2010-12" db="EMBL/GenBank/DDBJ databases">
        <title>The Genome Sequence of Coprobacillus sp. strain 29_1.</title>
        <authorList>
            <consortium name="The Broad Institute Genome Sequencing Platform"/>
            <person name="Earl A."/>
            <person name="Ward D."/>
            <person name="Feldgarden M."/>
            <person name="Gevers D."/>
            <person name="Daigneault M."/>
            <person name="Sibley C.D."/>
            <person name="White A."/>
            <person name="Strauss J."/>
            <person name="Allen-Vercoe E."/>
            <person name="Young S.K."/>
            <person name="Zeng Q."/>
            <person name="Gargeya S."/>
            <person name="Fitzgerald M."/>
            <person name="Haas B."/>
            <person name="Abouelleil A."/>
            <person name="Alvarado L."/>
            <person name="Arachchi H.M."/>
            <person name="Berlin A."/>
            <person name="Brown A."/>
            <person name="Chapman S.B."/>
            <person name="Chen Z."/>
            <person name="Dunbar C."/>
            <person name="Freedman E."/>
            <person name="Gearin G."/>
            <person name="Gellesch M."/>
            <person name="Goldberg J."/>
            <person name="Griggs A."/>
            <person name="Gujja S."/>
            <person name="Heilman E."/>
            <person name="Heiman D."/>
            <person name="Howarth C."/>
            <person name="Larson L."/>
            <person name="Lui A."/>
            <person name="MacDonald P.J.P."/>
            <person name="Mehta T."/>
            <person name="Montmayeur A."/>
            <person name="Murphy C."/>
            <person name="Neiman D."/>
            <person name="Pearson M."/>
            <person name="Priest M."/>
            <person name="Roberts A."/>
            <person name="Saif S."/>
            <person name="Shea T."/>
            <person name="Shenoy N."/>
            <person name="Sisk P."/>
            <person name="Stolte C."/>
            <person name="Sykes S."/>
            <person name="White J."/>
            <person name="Yandava C."/>
            <person name="Nusbaum C."/>
            <person name="Birren B."/>
        </authorList>
    </citation>
    <scope>NUCLEOTIDE SEQUENCE [LARGE SCALE GENOMIC DNA]</scope>
    <source>
        <strain evidence="1 2">29_1</strain>
    </source>
</reference>
<name>E7GEB8_9FIRM</name>
<dbReference type="EMBL" id="ADKX01000046">
    <property type="protein sequence ID" value="EFW03599.1"/>
    <property type="molecule type" value="Genomic_DNA"/>
</dbReference>
<dbReference type="HOGENOM" id="CLU_2045715_0_0_9"/>
<proteinExistence type="predicted"/>
<gene>
    <name evidence="1" type="ORF">HMPREF9488_03290</name>
</gene>
<comment type="caution">
    <text evidence="1">The sequence shown here is derived from an EMBL/GenBank/DDBJ whole genome shotgun (WGS) entry which is preliminary data.</text>
</comment>
<evidence type="ECO:0000313" key="1">
    <source>
        <dbReference type="EMBL" id="EFW03599.1"/>
    </source>
</evidence>
<keyword evidence="2" id="KW-1185">Reference proteome</keyword>
<accession>E7GEB8</accession>
<dbReference type="Proteomes" id="UP000003157">
    <property type="component" value="Unassembled WGS sequence"/>
</dbReference>
<protein>
    <submittedName>
        <fullName evidence="1">Uncharacterized protein</fullName>
    </submittedName>
</protein>
<dbReference type="STRING" id="100884.GCA_000269565_03700"/>
<evidence type="ECO:0000313" key="2">
    <source>
        <dbReference type="Proteomes" id="UP000003157"/>
    </source>
</evidence>
<dbReference type="AlphaFoldDB" id="E7GEB8"/>